<organism evidence="1 2">
    <name type="scientific">Absidia repens</name>
    <dbReference type="NCBI Taxonomy" id="90262"/>
    <lineage>
        <taxon>Eukaryota</taxon>
        <taxon>Fungi</taxon>
        <taxon>Fungi incertae sedis</taxon>
        <taxon>Mucoromycota</taxon>
        <taxon>Mucoromycotina</taxon>
        <taxon>Mucoromycetes</taxon>
        <taxon>Mucorales</taxon>
        <taxon>Cunninghamellaceae</taxon>
        <taxon>Absidia</taxon>
    </lineage>
</organism>
<gene>
    <name evidence="1" type="ORF">BCR42DRAFT_446687</name>
</gene>
<evidence type="ECO:0000313" key="1">
    <source>
        <dbReference type="EMBL" id="ORZ22945.1"/>
    </source>
</evidence>
<proteinExistence type="predicted"/>
<comment type="caution">
    <text evidence="1">The sequence shown here is derived from an EMBL/GenBank/DDBJ whole genome shotgun (WGS) entry which is preliminary data.</text>
</comment>
<accession>A0A1X2IV58</accession>
<keyword evidence="2" id="KW-1185">Reference proteome</keyword>
<name>A0A1X2IV58_9FUNG</name>
<dbReference type="EMBL" id="MCGE01000003">
    <property type="protein sequence ID" value="ORZ22945.1"/>
    <property type="molecule type" value="Genomic_DNA"/>
</dbReference>
<protein>
    <submittedName>
        <fullName evidence="1">Uncharacterized protein</fullName>
    </submittedName>
</protein>
<sequence>MPDYISLIYPQSSLANACIAHYGILLPTTRPYQQPISVDGFIRHHIKLVVQWGMTSGQKVDLGIGQVIGKHEELFGYTIGQAAHIHYSRHIALGV</sequence>
<dbReference type="AlphaFoldDB" id="A0A1X2IV58"/>
<dbReference type="Proteomes" id="UP000193560">
    <property type="component" value="Unassembled WGS sequence"/>
</dbReference>
<evidence type="ECO:0000313" key="2">
    <source>
        <dbReference type="Proteomes" id="UP000193560"/>
    </source>
</evidence>
<reference evidence="1 2" key="1">
    <citation type="submission" date="2016-07" db="EMBL/GenBank/DDBJ databases">
        <title>Pervasive Adenine N6-methylation of Active Genes in Fungi.</title>
        <authorList>
            <consortium name="DOE Joint Genome Institute"/>
            <person name="Mondo S.J."/>
            <person name="Dannebaum R.O."/>
            <person name="Kuo R.C."/>
            <person name="Labutti K."/>
            <person name="Haridas S."/>
            <person name="Kuo A."/>
            <person name="Salamov A."/>
            <person name="Ahrendt S.R."/>
            <person name="Lipzen A."/>
            <person name="Sullivan W."/>
            <person name="Andreopoulos W.B."/>
            <person name="Clum A."/>
            <person name="Lindquist E."/>
            <person name="Daum C."/>
            <person name="Ramamoorthy G.K."/>
            <person name="Gryganskyi A."/>
            <person name="Culley D."/>
            <person name="Magnuson J.K."/>
            <person name="James T.Y."/>
            <person name="O'Malley M.A."/>
            <person name="Stajich J.E."/>
            <person name="Spatafora J.W."/>
            <person name="Visel A."/>
            <person name="Grigoriev I.V."/>
        </authorList>
    </citation>
    <scope>NUCLEOTIDE SEQUENCE [LARGE SCALE GENOMIC DNA]</scope>
    <source>
        <strain evidence="1 2">NRRL 1336</strain>
    </source>
</reference>